<dbReference type="OrthoDB" id="10005435at2759"/>
<keyword evidence="2" id="KW-1185">Reference proteome</keyword>
<name>A0A852I4E4_9PICI</name>
<evidence type="ECO:0000313" key="1">
    <source>
        <dbReference type="EMBL" id="NXX37883.1"/>
    </source>
</evidence>
<dbReference type="InterPro" id="IPR036116">
    <property type="entry name" value="FN3_sf"/>
</dbReference>
<dbReference type="InterPro" id="IPR013783">
    <property type="entry name" value="Ig-like_fold"/>
</dbReference>
<proteinExistence type="predicted"/>
<feature type="non-terminal residue" evidence="1">
    <location>
        <position position="78"/>
    </location>
</feature>
<gene>
    <name evidence="1" type="primary">Il23r</name>
    <name evidence="1" type="ORF">TRILEU_R09799</name>
</gene>
<feature type="non-terminal residue" evidence="1">
    <location>
        <position position="1"/>
    </location>
</feature>
<accession>A0A852I4E4</accession>
<dbReference type="EMBL" id="WAAF01000218">
    <property type="protein sequence ID" value="NXX37883.1"/>
    <property type="molecule type" value="Genomic_DNA"/>
</dbReference>
<comment type="caution">
    <text evidence="1">The sequence shown here is derived from an EMBL/GenBank/DDBJ whole genome shotgun (WGS) entry which is preliminary data.</text>
</comment>
<reference evidence="1" key="1">
    <citation type="submission" date="2020-02" db="EMBL/GenBank/DDBJ databases">
        <title>Bird 10,000 Genomes (B10K) Project - Family phase.</title>
        <authorList>
            <person name="Zhang G."/>
        </authorList>
    </citation>
    <scope>NUCLEOTIDE SEQUENCE</scope>
    <source>
        <strain evidence="1">B10K-DU-002-37</strain>
        <tissue evidence="1">Muscle</tissue>
    </source>
</reference>
<sequence length="78" mass="8695">GRSLSTTFLVRAYGKHMFACKEICDHERKLICGLDVESGNPPDEPQNVSCIQYGTDGHPTCTWDKGRLTYISTAYVVL</sequence>
<dbReference type="Gene3D" id="2.60.40.10">
    <property type="entry name" value="Immunoglobulins"/>
    <property type="match status" value="1"/>
</dbReference>
<protein>
    <submittedName>
        <fullName evidence="1">IL23R protein</fullName>
    </submittedName>
</protein>
<dbReference type="SUPFAM" id="SSF49265">
    <property type="entry name" value="Fibronectin type III"/>
    <property type="match status" value="1"/>
</dbReference>
<dbReference type="AlphaFoldDB" id="A0A852I4E4"/>
<evidence type="ECO:0000313" key="2">
    <source>
        <dbReference type="Proteomes" id="UP000627253"/>
    </source>
</evidence>
<organism evidence="1 2">
    <name type="scientific">Tricholaema leucomelas</name>
    <name type="common">pied barbet</name>
    <dbReference type="NCBI Taxonomy" id="240729"/>
    <lineage>
        <taxon>Eukaryota</taxon>
        <taxon>Metazoa</taxon>
        <taxon>Chordata</taxon>
        <taxon>Craniata</taxon>
        <taxon>Vertebrata</taxon>
        <taxon>Euteleostomi</taxon>
        <taxon>Archelosauria</taxon>
        <taxon>Archosauria</taxon>
        <taxon>Dinosauria</taxon>
        <taxon>Saurischia</taxon>
        <taxon>Theropoda</taxon>
        <taxon>Coelurosauria</taxon>
        <taxon>Aves</taxon>
        <taxon>Neognathae</taxon>
        <taxon>Neoaves</taxon>
        <taxon>Telluraves</taxon>
        <taxon>Coraciimorphae</taxon>
        <taxon>Piciformes</taxon>
        <taxon>Lybiidae</taxon>
        <taxon>Tricholaema lacrymosa</taxon>
    </lineage>
</organism>
<dbReference type="Proteomes" id="UP000627253">
    <property type="component" value="Unassembled WGS sequence"/>
</dbReference>